<accession>A0ABU5F4Q8</accession>
<keyword evidence="2" id="KW-0805">Transcription regulation</keyword>
<evidence type="ECO:0000259" key="7">
    <source>
        <dbReference type="Pfam" id="PF08281"/>
    </source>
</evidence>
<evidence type="ECO:0000256" key="4">
    <source>
        <dbReference type="ARBA" id="ARBA00023125"/>
    </source>
</evidence>
<dbReference type="InterPro" id="IPR007627">
    <property type="entry name" value="RNA_pol_sigma70_r2"/>
</dbReference>
<dbReference type="InterPro" id="IPR014284">
    <property type="entry name" value="RNA_pol_sigma-70_dom"/>
</dbReference>
<comment type="similarity">
    <text evidence="1">Belongs to the sigma-70 factor family. ECF subfamily.</text>
</comment>
<dbReference type="Gene3D" id="1.10.10.10">
    <property type="entry name" value="Winged helix-like DNA-binding domain superfamily/Winged helix DNA-binding domain"/>
    <property type="match status" value="1"/>
</dbReference>
<dbReference type="Pfam" id="PF08281">
    <property type="entry name" value="Sigma70_r4_2"/>
    <property type="match status" value="1"/>
</dbReference>
<evidence type="ECO:0000256" key="1">
    <source>
        <dbReference type="ARBA" id="ARBA00010641"/>
    </source>
</evidence>
<feature type="domain" description="RNA polymerase sigma factor 70 region 4 type 2" evidence="7">
    <location>
        <begin position="136"/>
        <end position="188"/>
    </location>
</feature>
<dbReference type="InterPro" id="IPR036388">
    <property type="entry name" value="WH-like_DNA-bd_sf"/>
</dbReference>
<proteinExistence type="inferred from homology"/>
<dbReference type="PANTHER" id="PTHR43133:SF8">
    <property type="entry name" value="RNA POLYMERASE SIGMA FACTOR HI_1459-RELATED"/>
    <property type="match status" value="1"/>
</dbReference>
<dbReference type="InterPro" id="IPR013325">
    <property type="entry name" value="RNA_pol_sigma_r2"/>
</dbReference>
<evidence type="ECO:0000313" key="9">
    <source>
        <dbReference type="Proteomes" id="UP001272242"/>
    </source>
</evidence>
<keyword evidence="9" id="KW-1185">Reference proteome</keyword>
<evidence type="ECO:0000256" key="2">
    <source>
        <dbReference type="ARBA" id="ARBA00023015"/>
    </source>
</evidence>
<gene>
    <name evidence="8" type="ORF">R5W23_003930</name>
</gene>
<dbReference type="Proteomes" id="UP001272242">
    <property type="component" value="Unassembled WGS sequence"/>
</dbReference>
<protein>
    <submittedName>
        <fullName evidence="8">RNA polymerase sigma factor</fullName>
    </submittedName>
</protein>
<dbReference type="InterPro" id="IPR013324">
    <property type="entry name" value="RNA_pol_sigma_r3/r4-like"/>
</dbReference>
<evidence type="ECO:0000259" key="6">
    <source>
        <dbReference type="Pfam" id="PF04542"/>
    </source>
</evidence>
<dbReference type="RefSeq" id="WP_261186880.1">
    <property type="nucleotide sequence ID" value="NZ_JAXBLV010000214.1"/>
</dbReference>
<evidence type="ECO:0000256" key="5">
    <source>
        <dbReference type="ARBA" id="ARBA00023163"/>
    </source>
</evidence>
<dbReference type="PANTHER" id="PTHR43133">
    <property type="entry name" value="RNA POLYMERASE ECF-TYPE SIGMA FACTO"/>
    <property type="match status" value="1"/>
</dbReference>
<feature type="domain" description="RNA polymerase sigma-70 region 2" evidence="6">
    <location>
        <begin position="40"/>
        <end position="106"/>
    </location>
</feature>
<dbReference type="NCBIfam" id="TIGR02937">
    <property type="entry name" value="sigma70-ECF"/>
    <property type="match status" value="1"/>
</dbReference>
<dbReference type="EMBL" id="JAXBLV010000214">
    <property type="protein sequence ID" value="MDY3562464.1"/>
    <property type="molecule type" value="Genomic_DNA"/>
</dbReference>
<reference evidence="9" key="1">
    <citation type="journal article" date="2023" name="Mar. Drugs">
        <title>Gemmata algarum, a Novel Planctomycete Isolated from an Algal Mat, Displays Antimicrobial Activity.</title>
        <authorList>
            <person name="Kumar G."/>
            <person name="Kallscheuer N."/>
            <person name="Kashif M."/>
            <person name="Ahamad S."/>
            <person name="Jagadeeshwari U."/>
            <person name="Pannikurungottu S."/>
            <person name="Haufschild T."/>
            <person name="Kabuu M."/>
            <person name="Sasikala C."/>
            <person name="Jogler C."/>
            <person name="Ramana C."/>
        </authorList>
    </citation>
    <scope>NUCLEOTIDE SEQUENCE [LARGE SCALE GENOMIC DNA]</scope>
    <source>
        <strain evidence="9">JC673</strain>
    </source>
</reference>
<dbReference type="CDD" id="cd06171">
    <property type="entry name" value="Sigma70_r4"/>
    <property type="match status" value="1"/>
</dbReference>
<comment type="caution">
    <text evidence="8">The sequence shown here is derived from an EMBL/GenBank/DDBJ whole genome shotgun (WGS) entry which is preliminary data.</text>
</comment>
<evidence type="ECO:0000313" key="8">
    <source>
        <dbReference type="EMBL" id="MDY3562464.1"/>
    </source>
</evidence>
<sequence>MSGAENSDPQGHGRMVAASDTDTDLLRRFQAGDSGALEALFARYEEPVFRFLLGVLKDHHAAEDALQETFVQALRNLDAVAADTFRGWLFTIAYRQAMLLKRKAKRVPTQADPLVLLGLVGDGPADQRADTADDARRVRELLTLLPGPQREVILARVIDGKTFREVAAALGCPLNTALARMHDGLKKLRQLWEARYA</sequence>
<name>A0ABU5F4Q8_9BACT</name>
<dbReference type="Gene3D" id="1.10.1740.10">
    <property type="match status" value="1"/>
</dbReference>
<dbReference type="InterPro" id="IPR013249">
    <property type="entry name" value="RNA_pol_sigma70_r4_t2"/>
</dbReference>
<keyword evidence="3" id="KW-0731">Sigma factor</keyword>
<evidence type="ECO:0000256" key="3">
    <source>
        <dbReference type="ARBA" id="ARBA00023082"/>
    </source>
</evidence>
<organism evidence="8 9">
    <name type="scientific">Gemmata algarum</name>
    <dbReference type="NCBI Taxonomy" id="2975278"/>
    <lineage>
        <taxon>Bacteria</taxon>
        <taxon>Pseudomonadati</taxon>
        <taxon>Planctomycetota</taxon>
        <taxon>Planctomycetia</taxon>
        <taxon>Gemmatales</taxon>
        <taxon>Gemmataceae</taxon>
        <taxon>Gemmata</taxon>
    </lineage>
</organism>
<dbReference type="SUPFAM" id="SSF88946">
    <property type="entry name" value="Sigma2 domain of RNA polymerase sigma factors"/>
    <property type="match status" value="1"/>
</dbReference>
<dbReference type="InterPro" id="IPR039425">
    <property type="entry name" value="RNA_pol_sigma-70-like"/>
</dbReference>
<dbReference type="SUPFAM" id="SSF88659">
    <property type="entry name" value="Sigma3 and sigma4 domains of RNA polymerase sigma factors"/>
    <property type="match status" value="1"/>
</dbReference>
<keyword evidence="5" id="KW-0804">Transcription</keyword>
<dbReference type="Pfam" id="PF04542">
    <property type="entry name" value="Sigma70_r2"/>
    <property type="match status" value="1"/>
</dbReference>
<keyword evidence="4" id="KW-0238">DNA-binding</keyword>